<dbReference type="InterPro" id="IPR011608">
    <property type="entry name" value="PRD"/>
</dbReference>
<evidence type="ECO:0000259" key="7">
    <source>
        <dbReference type="Pfam" id="PF05043"/>
    </source>
</evidence>
<protein>
    <submittedName>
        <fullName evidence="9">BglB-family transcriptional antiterminator</fullName>
    </submittedName>
</protein>
<dbReference type="EMBL" id="UAVY01000002">
    <property type="protein sequence ID" value="SQB25864.1"/>
    <property type="molecule type" value="Genomic_DNA"/>
</dbReference>
<evidence type="ECO:0000259" key="6">
    <source>
        <dbReference type="Pfam" id="PF00874"/>
    </source>
</evidence>
<evidence type="ECO:0000256" key="1">
    <source>
        <dbReference type="ARBA" id="ARBA00022737"/>
    </source>
</evidence>
<evidence type="ECO:0000259" key="8">
    <source>
        <dbReference type="Pfam" id="PF08279"/>
    </source>
</evidence>
<feature type="domain" description="Helix-turn-helix type 11" evidence="8">
    <location>
        <begin position="7"/>
        <end position="63"/>
    </location>
</feature>
<dbReference type="AlphaFoldDB" id="A0A2X2VAZ8"/>
<accession>A0A2X2VAZ8</accession>
<dbReference type="SUPFAM" id="SSF63520">
    <property type="entry name" value="PTS-regulatory domain, PRD"/>
    <property type="match status" value="1"/>
</dbReference>
<dbReference type="GO" id="GO:0003677">
    <property type="term" value="F:DNA binding"/>
    <property type="evidence" value="ECO:0007669"/>
    <property type="project" value="UniProtKB-KW"/>
</dbReference>
<name>A0A2X2VAZ8_CITKO</name>
<keyword evidence="1" id="KW-0677">Repeat</keyword>
<evidence type="ECO:0000256" key="5">
    <source>
        <dbReference type="ARBA" id="ARBA00023163"/>
    </source>
</evidence>
<dbReference type="Pfam" id="PF05043">
    <property type="entry name" value="Mga"/>
    <property type="match status" value="1"/>
</dbReference>
<dbReference type="InterPro" id="IPR036634">
    <property type="entry name" value="PRD_sf"/>
</dbReference>
<dbReference type="PANTHER" id="PTHR30185">
    <property type="entry name" value="CRYPTIC BETA-GLUCOSIDE BGL OPERON ANTITERMINATOR"/>
    <property type="match status" value="1"/>
</dbReference>
<keyword evidence="4" id="KW-0010">Activator</keyword>
<evidence type="ECO:0000256" key="4">
    <source>
        <dbReference type="ARBA" id="ARBA00023159"/>
    </source>
</evidence>
<keyword evidence="5" id="KW-0804">Transcription</keyword>
<feature type="domain" description="PRD" evidence="6">
    <location>
        <begin position="195"/>
        <end position="277"/>
    </location>
</feature>
<dbReference type="PANTHER" id="PTHR30185:SF13">
    <property type="entry name" value="LICABCH OPERON REGULATOR-RELATED"/>
    <property type="match status" value="1"/>
</dbReference>
<dbReference type="InterPro" id="IPR007737">
    <property type="entry name" value="Mga_HTH"/>
</dbReference>
<keyword evidence="3" id="KW-0238">DNA-binding</keyword>
<proteinExistence type="predicted"/>
<dbReference type="Pfam" id="PF08279">
    <property type="entry name" value="HTH_11"/>
    <property type="match status" value="1"/>
</dbReference>
<evidence type="ECO:0000256" key="2">
    <source>
        <dbReference type="ARBA" id="ARBA00023015"/>
    </source>
</evidence>
<dbReference type="GO" id="GO:0003700">
    <property type="term" value="F:DNA-binding transcription factor activity"/>
    <property type="evidence" value="ECO:0007669"/>
    <property type="project" value="InterPro"/>
</dbReference>
<dbReference type="InterPro" id="IPR036390">
    <property type="entry name" value="WH_DNA-bd_sf"/>
</dbReference>
<evidence type="ECO:0000313" key="9">
    <source>
        <dbReference type="EMBL" id="SQB25864.1"/>
    </source>
</evidence>
<dbReference type="PROSITE" id="PS00894">
    <property type="entry name" value="HTH_DEOR_1"/>
    <property type="match status" value="1"/>
</dbReference>
<dbReference type="Proteomes" id="UP000251584">
    <property type="component" value="Unassembled WGS sequence"/>
</dbReference>
<dbReference type="InterPro" id="IPR018356">
    <property type="entry name" value="Tscrpt_reg_HTH_DeoR_CS"/>
</dbReference>
<dbReference type="InterPro" id="IPR050661">
    <property type="entry name" value="BglG_antiterminators"/>
</dbReference>
<organism evidence="9 10">
    <name type="scientific">Citrobacter koseri</name>
    <name type="common">Citrobacter diversus</name>
    <dbReference type="NCBI Taxonomy" id="545"/>
    <lineage>
        <taxon>Bacteria</taxon>
        <taxon>Pseudomonadati</taxon>
        <taxon>Pseudomonadota</taxon>
        <taxon>Gammaproteobacteria</taxon>
        <taxon>Enterobacterales</taxon>
        <taxon>Enterobacteriaceae</taxon>
        <taxon>Citrobacter</taxon>
    </lineage>
</organism>
<evidence type="ECO:0000256" key="3">
    <source>
        <dbReference type="ARBA" id="ARBA00023125"/>
    </source>
</evidence>
<dbReference type="InterPro" id="IPR036388">
    <property type="entry name" value="WH-like_DNA-bd_sf"/>
</dbReference>
<dbReference type="InterPro" id="IPR013196">
    <property type="entry name" value="HTH_11"/>
</dbReference>
<gene>
    <name evidence="9" type="primary">licR</name>
    <name evidence="9" type="ORF">NCTC10786_01555</name>
</gene>
<dbReference type="Pfam" id="PF00874">
    <property type="entry name" value="PRD"/>
    <property type="match status" value="1"/>
</dbReference>
<feature type="domain" description="Mga helix-turn-helix" evidence="7">
    <location>
        <begin position="88"/>
        <end position="165"/>
    </location>
</feature>
<evidence type="ECO:0000313" key="10">
    <source>
        <dbReference type="Proteomes" id="UP000251584"/>
    </source>
</evidence>
<reference evidence="9 10" key="1">
    <citation type="submission" date="2018-06" db="EMBL/GenBank/DDBJ databases">
        <authorList>
            <consortium name="Pathogen Informatics"/>
            <person name="Doyle S."/>
        </authorList>
    </citation>
    <scope>NUCLEOTIDE SEQUENCE [LARGE SCALE GENOMIC DNA]</scope>
    <source>
        <strain evidence="9 10">NCTC10786</strain>
    </source>
</reference>
<dbReference type="Gene3D" id="1.10.10.10">
    <property type="entry name" value="Winged helix-like DNA-binding domain superfamily/Winged helix DNA-binding domain"/>
    <property type="match status" value="1"/>
</dbReference>
<sequence length="357" mass="41159">MRFPNQRLAQLFDMLQNETLPQDELAQRLSVSTRTVRADITALNALLTQYGAQFVLSRGNGYQLRIDDPARYQTLREQQPSTLRIPRTSQERVHYLVVRFLTSAFSLKLEDLADEWFVSRATLQNDMAEVREWLRRYHLTLETRPRHGMKLFGSEMAIRACLTDLLWTLAQQDPANPLIVEEALNAGVPEQLQPILQEIFTRFRIRLTDEGELFLRLYCAVAVRRISEGYPLSEFTTEEVEDNVCFAARDIAAVLQHLADKPLSASEENWLKVHIAARQVQEIAPSAINADDDEALVNYILRFINTQYNYNLLNDKQLHADLLTHIKNDDHAGALSDHDPPIRYWKTLSSTTLWRGI</sequence>
<dbReference type="SUPFAM" id="SSF46785">
    <property type="entry name" value="Winged helix' DNA-binding domain"/>
    <property type="match status" value="1"/>
</dbReference>
<keyword evidence="2" id="KW-0805">Transcription regulation</keyword>